<sequence length="111" mass="12426">MKEIRFRCWINVDEEKFFGPGPLQLLQLIEELGSLSKAAKTMGMSYKKAWDIVNTLNSKASEPIVLSQKGGAKGGGAEITEKGRQIMKSYSELNKKIETLLSEEKHILDLL</sequence>
<dbReference type="RefSeq" id="WP_202245448.1">
    <property type="nucleotide sequence ID" value="NZ_JAESIY010000008.1"/>
</dbReference>
<evidence type="ECO:0000313" key="1">
    <source>
        <dbReference type="EMBL" id="MBL3657669.1"/>
    </source>
</evidence>
<name>A0A937K0I1_9BACT</name>
<organism evidence="1 2">
    <name type="scientific">Fulvivirga sediminis</name>
    <dbReference type="NCBI Taxonomy" id="2803949"/>
    <lineage>
        <taxon>Bacteria</taxon>
        <taxon>Pseudomonadati</taxon>
        <taxon>Bacteroidota</taxon>
        <taxon>Cytophagia</taxon>
        <taxon>Cytophagales</taxon>
        <taxon>Fulvivirgaceae</taxon>
        <taxon>Fulvivirga</taxon>
    </lineage>
</organism>
<dbReference type="AlphaFoldDB" id="A0A937K0I1"/>
<accession>A0A937K0I1</accession>
<dbReference type="SUPFAM" id="SSF46785">
    <property type="entry name" value="Winged helix' DNA-binding domain"/>
    <property type="match status" value="1"/>
</dbReference>
<dbReference type="InterPro" id="IPR036390">
    <property type="entry name" value="WH_DNA-bd_sf"/>
</dbReference>
<comment type="caution">
    <text evidence="1">The sequence shown here is derived from an EMBL/GenBank/DDBJ whole genome shotgun (WGS) entry which is preliminary data.</text>
</comment>
<dbReference type="EMBL" id="JAESIY010000008">
    <property type="protein sequence ID" value="MBL3657669.1"/>
    <property type="molecule type" value="Genomic_DNA"/>
</dbReference>
<dbReference type="PANTHER" id="PTHR30432">
    <property type="entry name" value="TRANSCRIPTIONAL REGULATOR MODE"/>
    <property type="match status" value="1"/>
</dbReference>
<dbReference type="InterPro" id="IPR051815">
    <property type="entry name" value="Molybdate_resp_trans_reg"/>
</dbReference>
<dbReference type="Proteomes" id="UP000659388">
    <property type="component" value="Unassembled WGS sequence"/>
</dbReference>
<reference evidence="1" key="1">
    <citation type="submission" date="2021-01" db="EMBL/GenBank/DDBJ databases">
        <title>Fulvivirga kasyanovii gen. nov., sp nov., a novel member of the phylum Bacteroidetes isolated from seawater in a mussel farm.</title>
        <authorList>
            <person name="Zhao L.-H."/>
            <person name="Wang Z.-J."/>
        </authorList>
    </citation>
    <scope>NUCLEOTIDE SEQUENCE</scope>
    <source>
        <strain evidence="1">2943</strain>
    </source>
</reference>
<gene>
    <name evidence="1" type="ORF">JL102_16080</name>
</gene>
<evidence type="ECO:0000313" key="2">
    <source>
        <dbReference type="Proteomes" id="UP000659388"/>
    </source>
</evidence>
<dbReference type="PANTHER" id="PTHR30432:SF1">
    <property type="entry name" value="DNA-BINDING TRANSCRIPTIONAL DUAL REGULATOR MODE"/>
    <property type="match status" value="1"/>
</dbReference>
<dbReference type="Gene3D" id="1.10.10.10">
    <property type="entry name" value="Winged helix-like DNA-binding domain superfamily/Winged helix DNA-binding domain"/>
    <property type="match status" value="1"/>
</dbReference>
<proteinExistence type="predicted"/>
<protein>
    <submittedName>
        <fullName evidence="1">LysR family transcriptional regulator</fullName>
    </submittedName>
</protein>
<keyword evidence="2" id="KW-1185">Reference proteome</keyword>
<dbReference type="InterPro" id="IPR036388">
    <property type="entry name" value="WH-like_DNA-bd_sf"/>
</dbReference>